<gene>
    <name evidence="5" type="ORF">K4G66_10940</name>
</gene>
<comment type="similarity">
    <text evidence="1">Belongs to the BlaI transcriptional regulatory family.</text>
</comment>
<keyword evidence="3" id="KW-0238">DNA-binding</keyword>
<reference evidence="5" key="1">
    <citation type="journal article" date="2023" name="Comput. Struct. Biotechnol. J.">
        <title>Discovery of a novel marine Bacteroidetes with a rich repertoire of carbohydrate-active enzymes.</title>
        <authorList>
            <person name="Chen B."/>
            <person name="Liu G."/>
            <person name="Chen Q."/>
            <person name="Wang H."/>
            <person name="Liu L."/>
            <person name="Tang K."/>
        </authorList>
    </citation>
    <scope>NUCLEOTIDE SEQUENCE</scope>
    <source>
        <strain evidence="5">TK19036</strain>
    </source>
</reference>
<dbReference type="Pfam" id="PF03965">
    <property type="entry name" value="Penicillinase_R"/>
    <property type="match status" value="1"/>
</dbReference>
<accession>A0AA49GT51</accession>
<protein>
    <submittedName>
        <fullName evidence="5">BlaI/MecI/CopY family transcriptional regulator</fullName>
    </submittedName>
</protein>
<dbReference type="AlphaFoldDB" id="A0AA49GT51"/>
<dbReference type="Gene3D" id="1.10.4040.10">
    <property type="entry name" value="Penicillinase repressor domain"/>
    <property type="match status" value="1"/>
</dbReference>
<dbReference type="Gene3D" id="1.10.10.10">
    <property type="entry name" value="Winged helix-like DNA-binding domain superfamily/Winged helix DNA-binding domain"/>
    <property type="match status" value="1"/>
</dbReference>
<dbReference type="InterPro" id="IPR036388">
    <property type="entry name" value="WH-like_DNA-bd_sf"/>
</dbReference>
<proteinExistence type="inferred from homology"/>
<dbReference type="GO" id="GO:0045892">
    <property type="term" value="P:negative regulation of DNA-templated transcription"/>
    <property type="evidence" value="ECO:0007669"/>
    <property type="project" value="InterPro"/>
</dbReference>
<evidence type="ECO:0000256" key="3">
    <source>
        <dbReference type="ARBA" id="ARBA00023125"/>
    </source>
</evidence>
<dbReference type="GO" id="GO:0003677">
    <property type="term" value="F:DNA binding"/>
    <property type="evidence" value="ECO:0007669"/>
    <property type="project" value="UniProtKB-KW"/>
</dbReference>
<dbReference type="EMBL" id="CP120682">
    <property type="protein sequence ID" value="WKN39213.1"/>
    <property type="molecule type" value="Genomic_DNA"/>
</dbReference>
<keyword evidence="2" id="KW-0805">Transcription regulation</keyword>
<evidence type="ECO:0000256" key="2">
    <source>
        <dbReference type="ARBA" id="ARBA00023015"/>
    </source>
</evidence>
<name>A0AA49GT51_9BACT</name>
<dbReference type="InterPro" id="IPR005650">
    <property type="entry name" value="BlaI_family"/>
</dbReference>
<dbReference type="SUPFAM" id="SSF46785">
    <property type="entry name" value="Winged helix' DNA-binding domain"/>
    <property type="match status" value="1"/>
</dbReference>
<sequence length="133" mass="15172">MNKKKDIKPSENELAILQVLWEREPTTVKEVNEVLNEQKPTGYTTTLKIMQIMHEKELVTRTTKGAKGKSHLYSSAVTEQQINGQLLDQFIQRVFRGSASSLVLRALGRSETSPEELDEIKKYLDDLDQNQPS</sequence>
<organism evidence="5">
    <name type="scientific">Roseihalotalea indica</name>
    <dbReference type="NCBI Taxonomy" id="2867963"/>
    <lineage>
        <taxon>Bacteria</taxon>
        <taxon>Pseudomonadati</taxon>
        <taxon>Bacteroidota</taxon>
        <taxon>Cytophagia</taxon>
        <taxon>Cytophagales</taxon>
        <taxon>Catalimonadaceae</taxon>
        <taxon>Roseihalotalea</taxon>
    </lineage>
</organism>
<evidence type="ECO:0000256" key="4">
    <source>
        <dbReference type="ARBA" id="ARBA00023163"/>
    </source>
</evidence>
<evidence type="ECO:0000256" key="1">
    <source>
        <dbReference type="ARBA" id="ARBA00011046"/>
    </source>
</evidence>
<reference evidence="5" key="2">
    <citation type="journal article" date="2024" name="Antonie Van Leeuwenhoek">
        <title>Roseihalotalea indica gen. nov., sp. nov., a halophilic Bacteroidetes from mesopelagic Southwest Indian Ocean with higher carbohydrate metabolic potential.</title>
        <authorList>
            <person name="Chen B."/>
            <person name="Zhang M."/>
            <person name="Lin D."/>
            <person name="Ye J."/>
            <person name="Tang K."/>
        </authorList>
    </citation>
    <scope>NUCLEOTIDE SEQUENCE</scope>
    <source>
        <strain evidence="5">TK19036</strain>
    </source>
</reference>
<dbReference type="InterPro" id="IPR036390">
    <property type="entry name" value="WH_DNA-bd_sf"/>
</dbReference>
<keyword evidence="4" id="KW-0804">Transcription</keyword>
<evidence type="ECO:0000313" key="5">
    <source>
        <dbReference type="EMBL" id="WKN39213.1"/>
    </source>
</evidence>